<accession>A0ABP3MHZ7</accession>
<dbReference type="SUPFAM" id="SSF75304">
    <property type="entry name" value="Amidase signature (AS) enzymes"/>
    <property type="match status" value="1"/>
</dbReference>
<dbReference type="Proteomes" id="UP001500729">
    <property type="component" value="Unassembled WGS sequence"/>
</dbReference>
<gene>
    <name evidence="2" type="ORF">GCM10009533_17380</name>
</gene>
<dbReference type="InterPro" id="IPR000120">
    <property type="entry name" value="Amidase"/>
</dbReference>
<dbReference type="Gene3D" id="3.90.1300.10">
    <property type="entry name" value="Amidase signature (AS) domain"/>
    <property type="match status" value="1"/>
</dbReference>
<reference evidence="3" key="1">
    <citation type="journal article" date="2019" name="Int. J. Syst. Evol. Microbiol.">
        <title>The Global Catalogue of Microorganisms (GCM) 10K type strain sequencing project: providing services to taxonomists for standard genome sequencing and annotation.</title>
        <authorList>
            <consortium name="The Broad Institute Genomics Platform"/>
            <consortium name="The Broad Institute Genome Sequencing Center for Infectious Disease"/>
            <person name="Wu L."/>
            <person name="Ma J."/>
        </authorList>
    </citation>
    <scope>NUCLEOTIDE SEQUENCE [LARGE SCALE GENOMIC DNA]</scope>
    <source>
        <strain evidence="3">JCM 10303</strain>
    </source>
</reference>
<comment type="caution">
    <text evidence="2">The sequence shown here is derived from an EMBL/GenBank/DDBJ whole genome shotgun (WGS) entry which is preliminary data.</text>
</comment>
<evidence type="ECO:0000313" key="3">
    <source>
        <dbReference type="Proteomes" id="UP001500729"/>
    </source>
</evidence>
<dbReference type="InterPro" id="IPR023631">
    <property type="entry name" value="Amidase_dom"/>
</dbReference>
<name>A0ABP3MHZ7_SACER</name>
<dbReference type="PANTHER" id="PTHR11895:SF76">
    <property type="entry name" value="INDOLEACETAMIDE HYDROLASE"/>
    <property type="match status" value="1"/>
</dbReference>
<proteinExistence type="predicted"/>
<dbReference type="Pfam" id="PF01425">
    <property type="entry name" value="Amidase"/>
    <property type="match status" value="1"/>
</dbReference>
<dbReference type="InterPro" id="IPR036928">
    <property type="entry name" value="AS_sf"/>
</dbReference>
<dbReference type="NCBIfam" id="NF005686">
    <property type="entry name" value="PRK07486.1"/>
    <property type="match status" value="1"/>
</dbReference>
<evidence type="ECO:0000313" key="2">
    <source>
        <dbReference type="EMBL" id="GAA0518769.1"/>
    </source>
</evidence>
<evidence type="ECO:0000259" key="1">
    <source>
        <dbReference type="Pfam" id="PF01425"/>
    </source>
</evidence>
<sequence length="491" mass="53358">MCADVGIAPGAGLPSSRISDLVLLDAVELSWLIRRREVSCAEVMRTYLDHIDRFNPLVNAIVSRADDEKLLEQAAKRDEELARGEYKGWMHGFPIAVKDLADAEGFPTSKGSPILAGQTADDDEIAVRRMRDAGAIVIGKTNVPEFGLGSHTFNRVFGTTVNPFDPSRSAGGSSGGAAAALSLRMLPVADGSDFMGSLRNPAAFCHVLGLRPSFGRVPKPGFLSEPSVAGPMARTVRDLAMLLSTMAGPDPRAPLGVEQDPAVFAEPLEHRVDGLRIGWLGDFGGYLPTEPGVLAVCASALGTFEEIGCVVEPVERELPVEQAWETFLLWRHWMTGQTLHELHADESTRASLKPEAVFEVEGYLRMGVREIAAALTGRDEWHAHVAALFDDYDFLVAPTAQIFPFDAALRWPSEVGGRTMDTYHRWMETVAPWTLSGHPVINLPAGFGAADLPMGVQLIGPNHGELDLLRLAHAYERASDWVHRVLPPPLR</sequence>
<dbReference type="PANTHER" id="PTHR11895">
    <property type="entry name" value="TRANSAMIDASE"/>
    <property type="match status" value="1"/>
</dbReference>
<protein>
    <submittedName>
        <fullName evidence="2">Amidase</fullName>
    </submittedName>
</protein>
<keyword evidence="3" id="KW-1185">Reference proteome</keyword>
<organism evidence="2 3">
    <name type="scientific">Saccharopolyspora erythraea</name>
    <name type="common">Streptomyces erythraeus</name>
    <dbReference type="NCBI Taxonomy" id="1836"/>
    <lineage>
        <taxon>Bacteria</taxon>
        <taxon>Bacillati</taxon>
        <taxon>Actinomycetota</taxon>
        <taxon>Actinomycetes</taxon>
        <taxon>Pseudonocardiales</taxon>
        <taxon>Pseudonocardiaceae</taxon>
        <taxon>Saccharopolyspora</taxon>
    </lineage>
</organism>
<dbReference type="EMBL" id="BAAAGS010000008">
    <property type="protein sequence ID" value="GAA0518769.1"/>
    <property type="molecule type" value="Genomic_DNA"/>
</dbReference>
<feature type="domain" description="Amidase" evidence="1">
    <location>
        <begin position="42"/>
        <end position="468"/>
    </location>
</feature>